<organism evidence="1">
    <name type="scientific">Kuenenia stuttgartiensis</name>
    <dbReference type="NCBI Taxonomy" id="174633"/>
    <lineage>
        <taxon>Bacteria</taxon>
        <taxon>Pseudomonadati</taxon>
        <taxon>Planctomycetota</taxon>
        <taxon>Candidatus Brocadiia</taxon>
        <taxon>Candidatus Brocadiales</taxon>
        <taxon>Candidatus Brocadiaceae</taxon>
        <taxon>Candidatus Kuenenia</taxon>
    </lineage>
</organism>
<dbReference type="Proteomes" id="UP000221734">
    <property type="component" value="Chromosome Kuenenia_stuttgartiensis_MBR1"/>
</dbReference>
<dbReference type="KEGG" id="kst:KSMBR1_0662"/>
<reference evidence="2 5" key="5">
    <citation type="submission" date="2020-02" db="EMBL/GenBank/DDBJ databases">
        <title>Newly sequenced genome of strain CSTR1 showed variability in Candidatus Kuenenia stuttgartiensis genomes.</title>
        <authorList>
            <person name="Ding C."/>
            <person name="Adrian L."/>
        </authorList>
    </citation>
    <scope>NUCLEOTIDE SEQUENCE [LARGE SCALE GENOMIC DNA]</scope>
    <source>
        <strain evidence="2 5">CSTR1</strain>
    </source>
</reference>
<accession>Q1Q2L5</accession>
<dbReference type="EMBL" id="CT573071">
    <property type="protein sequence ID" value="CAJ74246.1"/>
    <property type="molecule type" value="Genomic_DNA"/>
</dbReference>
<evidence type="ECO:0000313" key="4">
    <source>
        <dbReference type="Proteomes" id="UP000221734"/>
    </source>
</evidence>
<dbReference type="AlphaFoldDB" id="Q1Q2L5"/>
<proteinExistence type="predicted"/>
<evidence type="ECO:0000313" key="5">
    <source>
        <dbReference type="Proteomes" id="UP000501926"/>
    </source>
</evidence>
<evidence type="ECO:0000313" key="3">
    <source>
        <dbReference type="EMBL" id="SOH03176.1"/>
    </source>
</evidence>
<name>Q1Q2L5_KUEST</name>
<reference evidence="1" key="1">
    <citation type="journal article" date="2006" name="Nature">
        <title>Deciphering the evolution and metabolism of an anammox bacterium from a community genome.</title>
        <authorList>
            <person name="Strous M."/>
            <person name="Pelletier E."/>
            <person name="Mangenot S."/>
            <person name="Rattei T."/>
            <person name="Lehner A."/>
            <person name="Taylor M.W."/>
            <person name="Horn M."/>
            <person name="Daims H."/>
            <person name="Bartol-Mavel D."/>
            <person name="Wincker P."/>
            <person name="Barbe V."/>
            <person name="Fonknechten N."/>
            <person name="Vallenet D."/>
            <person name="Segurens B."/>
            <person name="Schenowitz-Truong C."/>
            <person name="Medigue C."/>
            <person name="Collingro A."/>
            <person name="Snel B."/>
            <person name="Dutilh B.E."/>
            <person name="OpDenCamp H.J.M."/>
            <person name="vanDerDrift C."/>
            <person name="Cirpus I."/>
            <person name="vanDePas-Schoonen K.T."/>
            <person name="Harhangi H.R."/>
            <person name="vanNiftrik L."/>
            <person name="Schmid M."/>
            <person name="Keltjens J."/>
            <person name="vanDeVossenberg J."/>
            <person name="Kartal B."/>
            <person name="Meier H."/>
            <person name="Frishman D."/>
            <person name="Huynen M.A."/>
            <person name="Mewes H."/>
            <person name="Weissenbach J."/>
            <person name="Jetten M.S.M."/>
            <person name="Wagner M."/>
            <person name="LePaslier D."/>
        </authorList>
    </citation>
    <scope>NUCLEOTIDE SEQUENCE</scope>
</reference>
<dbReference type="EMBL" id="CP049055">
    <property type="protein sequence ID" value="QII11346.1"/>
    <property type="molecule type" value="Genomic_DNA"/>
</dbReference>
<dbReference type="EMBL" id="LT934425">
    <property type="protein sequence ID" value="SOH03176.1"/>
    <property type="molecule type" value="Genomic_DNA"/>
</dbReference>
<evidence type="ECO:0000313" key="1">
    <source>
        <dbReference type="EMBL" id="CAJ74246.1"/>
    </source>
</evidence>
<protein>
    <recommendedName>
        <fullName evidence="6">FixG C-terminal immunoglobulin-like domain-containing protein</fullName>
    </recommendedName>
</protein>
<dbReference type="Proteomes" id="UP000501926">
    <property type="component" value="Chromosome"/>
</dbReference>
<keyword evidence="4" id="KW-1185">Reference proteome</keyword>
<dbReference type="RefSeq" id="WP_099324051.1">
    <property type="nucleotide sequence ID" value="NZ_CP049055.1"/>
</dbReference>
<evidence type="ECO:0008006" key="6">
    <source>
        <dbReference type="Google" id="ProtNLM"/>
    </source>
</evidence>
<gene>
    <name evidence="2" type="ORF">KsCSTR_19670</name>
    <name evidence="3" type="ORF">KSMBR1_0662</name>
    <name evidence="1" type="ORF">kuste3483</name>
</gene>
<reference evidence="4" key="4">
    <citation type="submission" date="2017-10" db="EMBL/GenBank/DDBJ databases">
        <authorList>
            <person name="Frank J."/>
        </authorList>
    </citation>
    <scope>NUCLEOTIDE SEQUENCE [LARGE SCALE GENOMIC DNA]</scope>
</reference>
<reference evidence="3" key="3">
    <citation type="submission" date="2017-10" db="EMBL/GenBank/DDBJ databases">
        <authorList>
            <person name="Banno H."/>
            <person name="Chua N.-H."/>
        </authorList>
    </citation>
    <scope>NUCLEOTIDE SEQUENCE [LARGE SCALE GENOMIC DNA]</scope>
    <source>
        <strain evidence="3">Kuenenia_mbr1_ru-nijmegen</strain>
    </source>
</reference>
<reference evidence="1" key="2">
    <citation type="submission" date="2006-01" db="EMBL/GenBank/DDBJ databases">
        <authorList>
            <person name="Genoscope"/>
        </authorList>
    </citation>
    <scope>NUCLEOTIDE SEQUENCE</scope>
</reference>
<evidence type="ECO:0000313" key="2">
    <source>
        <dbReference type="EMBL" id="QII11346.1"/>
    </source>
</evidence>
<sequence>MGIIIIAIVVLKYLDRVEPVLEIVPMELNFGDIETKKSFTLLNKGKEKWKILSNVKTLQYEIDIPKDIEWISLPLKSGMCEKQEEKNVTVVINRDKLSVGKNM</sequence>